<dbReference type="STRING" id="1214101.BN159_5772"/>
<dbReference type="OrthoDB" id="9150676at2"/>
<dbReference type="AlphaFoldDB" id="K4R1J3"/>
<evidence type="ECO:0000313" key="4">
    <source>
        <dbReference type="Proteomes" id="UP000008043"/>
    </source>
</evidence>
<dbReference type="Gene3D" id="3.40.50.1460">
    <property type="match status" value="1"/>
</dbReference>
<keyword evidence="4" id="KW-1185">Reference proteome</keyword>
<feature type="domain" description="Effector-associated" evidence="2">
    <location>
        <begin position="278"/>
        <end position="356"/>
    </location>
</feature>
<name>K4R1J3_STRDJ</name>
<accession>K4R1J3</accession>
<feature type="region of interest" description="Disordered" evidence="1">
    <location>
        <begin position="247"/>
        <end position="268"/>
    </location>
</feature>
<dbReference type="KEGG" id="sdv:BN159_5772"/>
<dbReference type="Pfam" id="PF19956">
    <property type="entry name" value="EAD2"/>
    <property type="match status" value="1"/>
</dbReference>
<feature type="compositionally biased region" description="Basic and acidic residues" evidence="1">
    <location>
        <begin position="256"/>
        <end position="268"/>
    </location>
</feature>
<dbReference type="HOGENOM" id="CLU_066012_0_0_11"/>
<dbReference type="RefSeq" id="WP_015660487.1">
    <property type="nucleotide sequence ID" value="NC_020504.1"/>
</dbReference>
<dbReference type="Proteomes" id="UP000008043">
    <property type="component" value="Chromosome"/>
</dbReference>
<evidence type="ECO:0000259" key="2">
    <source>
        <dbReference type="Pfam" id="PF19956"/>
    </source>
</evidence>
<dbReference type="eggNOG" id="COG4249">
    <property type="taxonomic scope" value="Bacteria"/>
</dbReference>
<reference evidence="3 4" key="1">
    <citation type="journal article" date="2012" name="J. Bacteriol.">
        <title>Genome sequence of the bacterium Streptomyces davawensis JCM 4913 and heterologous production of the unique antibiotic roseoflavin.</title>
        <authorList>
            <person name="Jankowitsch F."/>
            <person name="Schwarz J."/>
            <person name="Ruckert C."/>
            <person name="Gust B."/>
            <person name="Szczepanowski R."/>
            <person name="Blom J."/>
            <person name="Pelzer S."/>
            <person name="Kalinowski J."/>
            <person name="Mack M."/>
        </authorList>
    </citation>
    <scope>NUCLEOTIDE SEQUENCE [LARGE SCALE GENOMIC DNA]</scope>
    <source>
        <strain evidence="4">DSM 101723 / JCM 4913 / KCC S-0913 / 768</strain>
    </source>
</reference>
<evidence type="ECO:0000256" key="1">
    <source>
        <dbReference type="SAM" id="MobiDB-lite"/>
    </source>
</evidence>
<dbReference type="PATRIC" id="fig|1214101.3.peg.5855"/>
<gene>
    <name evidence="3" type="ORF">BN159_5772</name>
</gene>
<protein>
    <recommendedName>
        <fullName evidence="2">Effector-associated domain-containing protein</fullName>
    </recommendedName>
</protein>
<evidence type="ECO:0000313" key="3">
    <source>
        <dbReference type="EMBL" id="CCK30151.1"/>
    </source>
</evidence>
<proteinExistence type="predicted"/>
<dbReference type="InterPro" id="IPR045431">
    <property type="entry name" value="EAD2"/>
</dbReference>
<dbReference type="EMBL" id="HE971709">
    <property type="protein sequence ID" value="CCK30151.1"/>
    <property type="molecule type" value="Genomic_DNA"/>
</dbReference>
<sequence length="367" mass="39771">MDAGAPARGRAVLVAVESYASGWSLDGPVRDILAYRDWLLGAGLRPEAITVLASPLPRNEALLKDAGVCRRPAEREHVHRTLLREVGPTGSDWLFVAWAGHGLTDLDGHPRLVYADARTDDLRCLDLNAFLAAFRSDLAPSHPRQLWVADACQTFVDAATAGNALRPDSVPRGRLRAEVRQRVLFACGPGKTAGQRRAGTGAASGLFSRTVLELLRTQPELRHDTAQLAAALRKRFQGAGDGVPTSLWFDNAGESGRTEARRTAPRRRPDLADERRLCEALYAVPVMRDPGTRAAVIARLPSVISSSVPRNSVARIEILELIGTCVLFENGLGHLWAAISLLDAGTTALEDLEAVLRDYPEWFTAGS</sequence>
<organism evidence="3 4">
    <name type="scientific">Streptomyces davaonensis (strain DSM 101723 / JCM 4913 / KCC S-0913 / 768)</name>
    <dbReference type="NCBI Taxonomy" id="1214101"/>
    <lineage>
        <taxon>Bacteria</taxon>
        <taxon>Bacillati</taxon>
        <taxon>Actinomycetota</taxon>
        <taxon>Actinomycetes</taxon>
        <taxon>Kitasatosporales</taxon>
        <taxon>Streptomycetaceae</taxon>
        <taxon>Streptomyces</taxon>
    </lineage>
</organism>